<evidence type="ECO:0000313" key="1">
    <source>
        <dbReference type="EMBL" id="MDX8479066.1"/>
    </source>
</evidence>
<gene>
    <name evidence="1" type="ORF">RFN28_11350</name>
</gene>
<dbReference type="Proteomes" id="UP001287059">
    <property type="component" value="Unassembled WGS sequence"/>
</dbReference>
<dbReference type="EMBL" id="JAVIIW010000010">
    <property type="protein sequence ID" value="MDX8479066.1"/>
    <property type="molecule type" value="Genomic_DNA"/>
</dbReference>
<evidence type="ECO:0000313" key="2">
    <source>
        <dbReference type="Proteomes" id="UP001287059"/>
    </source>
</evidence>
<accession>A0ABU4XWI7</accession>
<dbReference type="RefSeq" id="WP_320287427.1">
    <property type="nucleotide sequence ID" value="NZ_JAVIIW010000010.1"/>
</dbReference>
<keyword evidence="2" id="KW-1185">Reference proteome</keyword>
<name>A0ABU4XWI7_9HYPH</name>
<protein>
    <submittedName>
        <fullName evidence="1">Uncharacterized protein</fullName>
    </submittedName>
</protein>
<sequence length="250" mass="27550">MPLRLIIENATAEELARGVAAAEAVFESSGISCEDAMSGMLAVELWDMKGFPEDAEPSEEQDAAATIWFKAERAACEACCAGWPEDKVVRAHRVLGIGPVEPRVKTANLATWPDRQRRYREIIERLETATGPDRQLDIDICYVMGWVNEPGTPEKAGELGLPYLTGNLAEVAAITEKSLQGWTIEIDQDPCDAHIIEPERDGDDDEDMNVAAWRCPDVYLHMEKPPANAAIALTLAAMRLQADSFLPQAW</sequence>
<reference evidence="1 2" key="1">
    <citation type="submission" date="2023-08" db="EMBL/GenBank/DDBJ databases">
        <title>Implementing the SeqCode for naming new Mesorhizobium species isolated from Vachellia karroo root nodules.</title>
        <authorList>
            <person name="Van Lill M."/>
        </authorList>
    </citation>
    <scope>NUCLEOTIDE SEQUENCE [LARGE SCALE GENOMIC DNA]</scope>
    <source>
        <strain evidence="1 2">VK24D</strain>
    </source>
</reference>
<organism evidence="1 2">
    <name type="scientific">Mesorhizobium album</name>
    <dbReference type="NCBI Taxonomy" id="3072314"/>
    <lineage>
        <taxon>Bacteria</taxon>
        <taxon>Pseudomonadati</taxon>
        <taxon>Pseudomonadota</taxon>
        <taxon>Alphaproteobacteria</taxon>
        <taxon>Hyphomicrobiales</taxon>
        <taxon>Phyllobacteriaceae</taxon>
        <taxon>Mesorhizobium</taxon>
    </lineage>
</organism>
<proteinExistence type="predicted"/>
<comment type="caution">
    <text evidence="1">The sequence shown here is derived from an EMBL/GenBank/DDBJ whole genome shotgun (WGS) entry which is preliminary data.</text>
</comment>